<evidence type="ECO:0000313" key="17">
    <source>
        <dbReference type="Proteomes" id="UP001352263"/>
    </source>
</evidence>
<evidence type="ECO:0000256" key="11">
    <source>
        <dbReference type="ARBA" id="ARBA00023157"/>
    </source>
</evidence>
<accession>A0ABU6JCV1</accession>
<dbReference type="InterPro" id="IPR023380">
    <property type="entry name" value="DsbB-like_sf"/>
</dbReference>
<comment type="caution">
    <text evidence="16">The sequence shown here is derived from an EMBL/GenBank/DDBJ whole genome shotgun (WGS) entry which is preliminary data.</text>
</comment>
<keyword evidence="3 14" id="KW-0813">Transport</keyword>
<dbReference type="Pfam" id="PF02600">
    <property type="entry name" value="DsbB"/>
    <property type="match status" value="1"/>
</dbReference>
<dbReference type="EMBL" id="JAWIIV010000019">
    <property type="protein sequence ID" value="MEC4721475.1"/>
    <property type="molecule type" value="Genomic_DNA"/>
</dbReference>
<dbReference type="InterPro" id="IPR022920">
    <property type="entry name" value="Disulphide_bond_form_DsbB"/>
</dbReference>
<keyword evidence="7 14" id="KW-0249">Electron transport</keyword>
<dbReference type="Gene3D" id="1.20.1550.10">
    <property type="entry name" value="DsbB-like"/>
    <property type="match status" value="1"/>
</dbReference>
<feature type="disulfide bond" description="Redox-active" evidence="14">
    <location>
        <begin position="34"/>
        <end position="37"/>
    </location>
</feature>
<evidence type="ECO:0000256" key="13">
    <source>
        <dbReference type="ARBA" id="ARBA00023284"/>
    </source>
</evidence>
<feature type="topological domain" description="Cytoplasmic" evidence="14">
    <location>
        <begin position="156"/>
        <end position="158"/>
    </location>
</feature>
<name>A0ABU6JCV1_9BURK</name>
<keyword evidence="17" id="KW-1185">Reference proteome</keyword>
<evidence type="ECO:0000256" key="5">
    <source>
        <dbReference type="ARBA" id="ARBA00022519"/>
    </source>
</evidence>
<keyword evidence="6 14" id="KW-0812">Transmembrane</keyword>
<protein>
    <recommendedName>
        <fullName evidence="14">Disulfide bond formation protein B</fullName>
    </recommendedName>
    <alternativeName>
        <fullName evidence="14">Disulfide oxidoreductase</fullName>
    </alternativeName>
</protein>
<keyword evidence="5" id="KW-0997">Cell inner membrane</keyword>
<feature type="transmembrane region" description="Helical" evidence="15">
    <location>
        <begin position="38"/>
        <end position="57"/>
    </location>
</feature>
<dbReference type="InterPro" id="IPR050183">
    <property type="entry name" value="DsbB"/>
</dbReference>
<evidence type="ECO:0000256" key="10">
    <source>
        <dbReference type="ARBA" id="ARBA00023136"/>
    </source>
</evidence>
<sequence length="158" mass="17040">MRTSKPVLVAAGVICFALVAYALYLQHVKEMLPCPLCVLQRYAFVTVGLLCFIFAALPRAATKAGALLAALAALVGGGIAGWHLWVKAHPAVSCGIDPLETSLNKIFTAELMPFLFKADGLCSAEYEPIIGLSIPQWSLIWFAILAVLLIWAALRQSR</sequence>
<feature type="topological domain" description="Periplasmic" evidence="14">
    <location>
        <begin position="82"/>
        <end position="136"/>
    </location>
</feature>
<reference evidence="16 17" key="1">
    <citation type="submission" date="2023-10" db="EMBL/GenBank/DDBJ databases">
        <title>Noviherbaspirillum sp. CPCC 100848 genome assembly.</title>
        <authorList>
            <person name="Li X.Y."/>
            <person name="Fang X.M."/>
        </authorList>
    </citation>
    <scope>NUCLEOTIDE SEQUENCE [LARGE SCALE GENOMIC DNA]</scope>
    <source>
        <strain evidence="16 17">CPCC 100848</strain>
    </source>
</reference>
<organism evidence="16 17">
    <name type="scientific">Noviherbaspirillum album</name>
    <dbReference type="NCBI Taxonomy" id="3080276"/>
    <lineage>
        <taxon>Bacteria</taxon>
        <taxon>Pseudomonadati</taxon>
        <taxon>Pseudomonadota</taxon>
        <taxon>Betaproteobacteria</taxon>
        <taxon>Burkholderiales</taxon>
        <taxon>Oxalobacteraceae</taxon>
        <taxon>Noviherbaspirillum</taxon>
    </lineage>
</organism>
<evidence type="ECO:0000256" key="8">
    <source>
        <dbReference type="ARBA" id="ARBA00022989"/>
    </source>
</evidence>
<gene>
    <name evidence="14" type="primary">dsbB</name>
    <name evidence="16" type="ORF">RY831_20120</name>
</gene>
<evidence type="ECO:0000256" key="12">
    <source>
        <dbReference type="ARBA" id="ARBA00023186"/>
    </source>
</evidence>
<dbReference type="PANTHER" id="PTHR36570">
    <property type="entry name" value="DISULFIDE BOND FORMATION PROTEIN B"/>
    <property type="match status" value="1"/>
</dbReference>
<keyword evidence="10 14" id="KW-0472">Membrane</keyword>
<feature type="topological domain" description="Cytoplasmic" evidence="14">
    <location>
        <begin position="1"/>
        <end position="7"/>
    </location>
</feature>
<dbReference type="InterPro" id="IPR003752">
    <property type="entry name" value="DiS_bond_form_DsbB/BdbC"/>
</dbReference>
<evidence type="ECO:0000256" key="7">
    <source>
        <dbReference type="ARBA" id="ARBA00022982"/>
    </source>
</evidence>
<evidence type="ECO:0000256" key="9">
    <source>
        <dbReference type="ARBA" id="ARBA00023002"/>
    </source>
</evidence>
<proteinExistence type="inferred from homology"/>
<comment type="similarity">
    <text evidence="2 14">Belongs to the DsbB family.</text>
</comment>
<dbReference type="HAMAP" id="MF_00286">
    <property type="entry name" value="DsbB"/>
    <property type="match status" value="1"/>
</dbReference>
<evidence type="ECO:0000256" key="15">
    <source>
        <dbReference type="SAM" id="Phobius"/>
    </source>
</evidence>
<evidence type="ECO:0000256" key="4">
    <source>
        <dbReference type="ARBA" id="ARBA00022475"/>
    </source>
</evidence>
<keyword evidence="13 14" id="KW-0676">Redox-active center</keyword>
<evidence type="ECO:0000256" key="6">
    <source>
        <dbReference type="ARBA" id="ARBA00022692"/>
    </source>
</evidence>
<dbReference type="PANTHER" id="PTHR36570:SF3">
    <property type="entry name" value="DISULFIDE BOND FORMATION PROTEIN B"/>
    <property type="match status" value="1"/>
</dbReference>
<dbReference type="SUPFAM" id="SSF158442">
    <property type="entry name" value="DsbB-like"/>
    <property type="match status" value="1"/>
</dbReference>
<comment type="function">
    <text evidence="14">Required for disulfide bond formation in some periplasmic proteins. Acts by oxidizing the DsbA protein.</text>
</comment>
<comment type="subcellular location">
    <subcellularLocation>
        <location evidence="1">Cell inner membrane</location>
        <topology evidence="1">Multi-pass membrane protein</topology>
    </subcellularLocation>
    <subcellularLocation>
        <location evidence="14">Cell membrane</location>
        <topology evidence="14">Multi-pass membrane protein</topology>
    </subcellularLocation>
</comment>
<keyword evidence="8 14" id="KW-1133">Transmembrane helix</keyword>
<evidence type="ECO:0000256" key="2">
    <source>
        <dbReference type="ARBA" id="ARBA00008823"/>
    </source>
</evidence>
<keyword evidence="12 14" id="KW-0143">Chaperone</keyword>
<evidence type="ECO:0000256" key="1">
    <source>
        <dbReference type="ARBA" id="ARBA00004429"/>
    </source>
</evidence>
<feature type="transmembrane region" description="Helical" evidence="15">
    <location>
        <begin position="64"/>
        <end position="85"/>
    </location>
</feature>
<evidence type="ECO:0000256" key="3">
    <source>
        <dbReference type="ARBA" id="ARBA00022448"/>
    </source>
</evidence>
<evidence type="ECO:0000313" key="16">
    <source>
        <dbReference type="EMBL" id="MEC4721475.1"/>
    </source>
</evidence>
<dbReference type="Proteomes" id="UP001352263">
    <property type="component" value="Unassembled WGS sequence"/>
</dbReference>
<keyword evidence="9 14" id="KW-0560">Oxidoreductase</keyword>
<keyword evidence="11 14" id="KW-1015">Disulfide bond</keyword>
<comment type="caution">
    <text evidence="14">Lacks conserved residue(s) required for the propagation of feature annotation.</text>
</comment>
<dbReference type="RefSeq" id="WP_326508175.1">
    <property type="nucleotide sequence ID" value="NZ_JAWIIV010000019.1"/>
</dbReference>
<evidence type="ECO:0000256" key="14">
    <source>
        <dbReference type="HAMAP-Rule" id="MF_00286"/>
    </source>
</evidence>
<dbReference type="NCBIfam" id="NF002552">
    <property type="entry name" value="PRK02110.1"/>
    <property type="match status" value="1"/>
</dbReference>
<keyword evidence="4 14" id="KW-1003">Cell membrane</keyword>
<feature type="transmembrane region" description="Helical" evidence="15">
    <location>
        <begin position="134"/>
        <end position="154"/>
    </location>
</feature>
<feature type="topological domain" description="Periplasmic" evidence="14">
    <location>
        <begin position="25"/>
        <end position="42"/>
    </location>
</feature>